<dbReference type="NCBIfam" id="NF002586">
    <property type="entry name" value="PRK02237.1"/>
    <property type="match status" value="1"/>
</dbReference>
<dbReference type="AlphaFoldDB" id="A0A430HLQ6"/>
<keyword evidence="4 5" id="KW-0472">Membrane</keyword>
<dbReference type="Proteomes" id="UP000278085">
    <property type="component" value="Unassembled WGS sequence"/>
</dbReference>
<protein>
    <submittedName>
        <fullName evidence="6">YnfA family protein</fullName>
    </submittedName>
</protein>
<accession>A0A430HLQ6</accession>
<evidence type="ECO:0000256" key="2">
    <source>
        <dbReference type="ARBA" id="ARBA00022692"/>
    </source>
</evidence>
<gene>
    <name evidence="6" type="ORF">EJB06_12625</name>
</gene>
<evidence type="ECO:0000256" key="5">
    <source>
        <dbReference type="HAMAP-Rule" id="MF_00010"/>
    </source>
</evidence>
<evidence type="ECO:0000256" key="4">
    <source>
        <dbReference type="ARBA" id="ARBA00023136"/>
    </source>
</evidence>
<dbReference type="PANTHER" id="PTHR36116">
    <property type="entry name" value="UPF0060 MEMBRANE PROTEIN YNFA"/>
    <property type="match status" value="1"/>
</dbReference>
<dbReference type="GO" id="GO:0005886">
    <property type="term" value="C:plasma membrane"/>
    <property type="evidence" value="ECO:0007669"/>
    <property type="project" value="UniProtKB-SubCell"/>
</dbReference>
<proteinExistence type="inferred from homology"/>
<evidence type="ECO:0000256" key="3">
    <source>
        <dbReference type="ARBA" id="ARBA00022989"/>
    </source>
</evidence>
<evidence type="ECO:0000313" key="7">
    <source>
        <dbReference type="Proteomes" id="UP000278085"/>
    </source>
</evidence>
<keyword evidence="3 5" id="KW-1133">Transmembrane helix</keyword>
<feature type="transmembrane region" description="Helical" evidence="5">
    <location>
        <begin position="7"/>
        <end position="29"/>
    </location>
</feature>
<feature type="transmembrane region" description="Helical" evidence="5">
    <location>
        <begin position="35"/>
        <end position="54"/>
    </location>
</feature>
<keyword evidence="2 5" id="KW-0812">Transmembrane</keyword>
<dbReference type="InterPro" id="IPR003844">
    <property type="entry name" value="UPF0060"/>
</dbReference>
<dbReference type="HAMAP" id="MF_00010">
    <property type="entry name" value="UPF0060"/>
    <property type="match status" value="1"/>
</dbReference>
<name>A0A430HLQ6_9BURK</name>
<evidence type="ECO:0000313" key="6">
    <source>
        <dbReference type="EMBL" id="RSZ58488.1"/>
    </source>
</evidence>
<dbReference type="Pfam" id="PF02694">
    <property type="entry name" value="UPF0060"/>
    <property type="match status" value="1"/>
</dbReference>
<comment type="subcellular location">
    <subcellularLocation>
        <location evidence="5">Cell membrane</location>
        <topology evidence="5">Multi-pass membrane protein</topology>
    </subcellularLocation>
</comment>
<dbReference type="PANTHER" id="PTHR36116:SF1">
    <property type="entry name" value="UPF0060 MEMBRANE PROTEIN YNFA"/>
    <property type="match status" value="1"/>
</dbReference>
<keyword evidence="1 5" id="KW-1003">Cell membrane</keyword>
<comment type="caution">
    <text evidence="6">The sequence shown here is derived from an EMBL/GenBank/DDBJ whole genome shotgun (WGS) entry which is preliminary data.</text>
</comment>
<comment type="similarity">
    <text evidence="5">Belongs to the UPF0060 family.</text>
</comment>
<keyword evidence="7" id="KW-1185">Reference proteome</keyword>
<dbReference type="RefSeq" id="WP_126074386.1">
    <property type="nucleotide sequence ID" value="NZ_CP051166.1"/>
</dbReference>
<organism evidence="6 7">
    <name type="scientific">Massilia atriviolacea</name>
    <dbReference type="NCBI Taxonomy" id="2495579"/>
    <lineage>
        <taxon>Bacteria</taxon>
        <taxon>Pseudomonadati</taxon>
        <taxon>Pseudomonadota</taxon>
        <taxon>Betaproteobacteria</taxon>
        <taxon>Burkholderiales</taxon>
        <taxon>Oxalobacteraceae</taxon>
        <taxon>Telluria group</taxon>
        <taxon>Massilia</taxon>
    </lineage>
</organism>
<evidence type="ECO:0000256" key="1">
    <source>
        <dbReference type="ARBA" id="ARBA00022475"/>
    </source>
</evidence>
<dbReference type="OrthoDB" id="123240at2"/>
<sequence length="110" mass="11731">MDAILKLTVLFFVTALAEIAGCYLPWLVLRQGKTAWLLMPAALSLALFAWLLTLHPAAAGRTYAAYGGAYICVALLWLRYVDGVTLTPYDYAGAGLALSGMAIIALQPAP</sequence>
<dbReference type="EMBL" id="RXLQ01000006">
    <property type="protein sequence ID" value="RSZ58488.1"/>
    <property type="molecule type" value="Genomic_DNA"/>
</dbReference>
<reference evidence="6 7" key="1">
    <citation type="submission" date="2018-12" db="EMBL/GenBank/DDBJ databases">
        <authorList>
            <person name="Yang E."/>
        </authorList>
    </citation>
    <scope>NUCLEOTIDE SEQUENCE [LARGE SCALE GENOMIC DNA]</scope>
    <source>
        <strain evidence="6 7">SOD</strain>
    </source>
</reference>
<feature type="transmembrane region" description="Helical" evidence="5">
    <location>
        <begin position="63"/>
        <end position="80"/>
    </location>
</feature>